<dbReference type="Proteomes" id="UP000809829">
    <property type="component" value="Unassembled WGS sequence"/>
</dbReference>
<organism evidence="1 2">
    <name type="scientific">Priestia iocasae</name>
    <dbReference type="NCBI Taxonomy" id="2291674"/>
    <lineage>
        <taxon>Bacteria</taxon>
        <taxon>Bacillati</taxon>
        <taxon>Bacillota</taxon>
        <taxon>Bacilli</taxon>
        <taxon>Bacillales</taxon>
        <taxon>Bacillaceae</taxon>
        <taxon>Priestia</taxon>
    </lineage>
</organism>
<keyword evidence="2" id="KW-1185">Reference proteome</keyword>
<evidence type="ECO:0000313" key="1">
    <source>
        <dbReference type="EMBL" id="MBM7702629.1"/>
    </source>
</evidence>
<gene>
    <name evidence="1" type="ORF">JOC83_001463</name>
</gene>
<reference evidence="1 2" key="1">
    <citation type="submission" date="2021-01" db="EMBL/GenBank/DDBJ databases">
        <title>Genomic Encyclopedia of Type Strains, Phase IV (KMG-IV): sequencing the most valuable type-strain genomes for metagenomic binning, comparative biology and taxonomic classification.</title>
        <authorList>
            <person name="Goeker M."/>
        </authorList>
    </citation>
    <scope>NUCLEOTIDE SEQUENCE [LARGE SCALE GENOMIC DNA]</scope>
    <source>
        <strain evidence="1 2">DSM 104297</strain>
    </source>
</reference>
<evidence type="ECO:0000313" key="2">
    <source>
        <dbReference type="Proteomes" id="UP000809829"/>
    </source>
</evidence>
<dbReference type="Pfam" id="PF10949">
    <property type="entry name" value="DUF2777"/>
    <property type="match status" value="1"/>
</dbReference>
<proteinExistence type="predicted"/>
<dbReference type="EMBL" id="JAFBFC010000002">
    <property type="protein sequence ID" value="MBM7702629.1"/>
    <property type="molecule type" value="Genomic_DNA"/>
</dbReference>
<comment type="caution">
    <text evidence="1">The sequence shown here is derived from an EMBL/GenBank/DDBJ whole genome shotgun (WGS) entry which is preliminary data.</text>
</comment>
<dbReference type="RefSeq" id="WP_205185780.1">
    <property type="nucleotide sequence ID" value="NZ_JAFBFC010000002.1"/>
</dbReference>
<name>A0ABS2QT58_9BACI</name>
<protein>
    <recommendedName>
        <fullName evidence="3">DUF2777 domain-containing protein</fullName>
    </recommendedName>
</protein>
<sequence>MKYESKLDIFNGQERCHTTGIIECIDSQWVFFEEDSDEASMLNDIVNDSLEIHVKNTWQKAMFISDNVLKLNGDTYMLRDGDQLRVRKKLQHAYEELLQSLSIDVFSSFTSQLNSLGISLYDCIYCHNTSLFLPSHEDVNGVNFIIYDNEESICSVHHLFSRGTEHSDRFEYTMSNGKRVMNIYTK</sequence>
<accession>A0ABS2QT58</accession>
<evidence type="ECO:0008006" key="3">
    <source>
        <dbReference type="Google" id="ProtNLM"/>
    </source>
</evidence>
<dbReference type="InterPro" id="IPR024488">
    <property type="entry name" value="DUF2777"/>
</dbReference>